<dbReference type="HOGENOM" id="CLU_2223138_0_0_1"/>
<name>D6RQM1_COPC7</name>
<reference evidence="2 3" key="1">
    <citation type="journal article" date="2010" name="Proc. Natl. Acad. Sci. U.S.A.">
        <title>Insights into evolution of multicellular fungi from the assembled chromosomes of the mushroom Coprinopsis cinerea (Coprinus cinereus).</title>
        <authorList>
            <person name="Stajich J.E."/>
            <person name="Wilke S.K."/>
            <person name="Ahren D."/>
            <person name="Au C.H."/>
            <person name="Birren B.W."/>
            <person name="Borodovsky M."/>
            <person name="Burns C."/>
            <person name="Canback B."/>
            <person name="Casselton L.A."/>
            <person name="Cheng C.K."/>
            <person name="Deng J."/>
            <person name="Dietrich F.S."/>
            <person name="Fargo D.C."/>
            <person name="Farman M.L."/>
            <person name="Gathman A.C."/>
            <person name="Goldberg J."/>
            <person name="Guigo R."/>
            <person name="Hoegger P.J."/>
            <person name="Hooker J.B."/>
            <person name="Huggins A."/>
            <person name="James T.Y."/>
            <person name="Kamada T."/>
            <person name="Kilaru S."/>
            <person name="Kodira C."/>
            <person name="Kues U."/>
            <person name="Kupfer D."/>
            <person name="Kwan H.S."/>
            <person name="Lomsadze A."/>
            <person name="Li W."/>
            <person name="Lilly W.W."/>
            <person name="Ma L.J."/>
            <person name="Mackey A.J."/>
            <person name="Manning G."/>
            <person name="Martin F."/>
            <person name="Muraguchi H."/>
            <person name="Natvig D.O."/>
            <person name="Palmerini H."/>
            <person name="Ramesh M.A."/>
            <person name="Rehmeyer C.J."/>
            <person name="Roe B.A."/>
            <person name="Shenoy N."/>
            <person name="Stanke M."/>
            <person name="Ter-Hovhannisyan V."/>
            <person name="Tunlid A."/>
            <person name="Velagapudi R."/>
            <person name="Vision T.J."/>
            <person name="Zeng Q."/>
            <person name="Zolan M.E."/>
            <person name="Pukkila P.J."/>
        </authorList>
    </citation>
    <scope>NUCLEOTIDE SEQUENCE [LARGE SCALE GENOMIC DNA]</scope>
    <source>
        <strain evidence="3">Okayama-7 / 130 / ATCC MYA-4618 / FGSC 9003</strain>
    </source>
</reference>
<dbReference type="EMBL" id="AACS02000012">
    <property type="protein sequence ID" value="EFI26634.1"/>
    <property type="molecule type" value="Genomic_DNA"/>
</dbReference>
<sequence>MESDPEEAALTGLVFLSFSVVVGFLFPQFFSEVLAWIAFLVGDLALAAGHVVFLCISKETSVVWQSLIQRVFFFDDLVGHRIQEALRPIRQELNHISTTAIPVACQ</sequence>
<dbReference type="RefSeq" id="XP_002910128.1">
    <property type="nucleotide sequence ID" value="XM_002910082.1"/>
</dbReference>
<organism evidence="2 3">
    <name type="scientific">Coprinopsis cinerea (strain Okayama-7 / 130 / ATCC MYA-4618 / FGSC 9003)</name>
    <name type="common">Inky cap fungus</name>
    <name type="synonym">Hormographiella aspergillata</name>
    <dbReference type="NCBI Taxonomy" id="240176"/>
    <lineage>
        <taxon>Eukaryota</taxon>
        <taxon>Fungi</taxon>
        <taxon>Dikarya</taxon>
        <taxon>Basidiomycota</taxon>
        <taxon>Agaricomycotina</taxon>
        <taxon>Agaricomycetes</taxon>
        <taxon>Agaricomycetidae</taxon>
        <taxon>Agaricales</taxon>
        <taxon>Agaricineae</taxon>
        <taxon>Psathyrellaceae</taxon>
        <taxon>Coprinopsis</taxon>
    </lineage>
</organism>
<keyword evidence="1" id="KW-0812">Transmembrane</keyword>
<protein>
    <submittedName>
        <fullName evidence="2">Uncharacterized protein</fullName>
    </submittedName>
</protein>
<keyword evidence="1" id="KW-0472">Membrane</keyword>
<comment type="caution">
    <text evidence="2">The sequence shown here is derived from an EMBL/GenBank/DDBJ whole genome shotgun (WGS) entry which is preliminary data.</text>
</comment>
<gene>
    <name evidence="2" type="ORF">CC1G_15406</name>
</gene>
<feature type="transmembrane region" description="Helical" evidence="1">
    <location>
        <begin position="7"/>
        <end position="27"/>
    </location>
</feature>
<keyword evidence="1" id="KW-1133">Transmembrane helix</keyword>
<evidence type="ECO:0000313" key="3">
    <source>
        <dbReference type="Proteomes" id="UP000001861"/>
    </source>
</evidence>
<accession>D6RQM1</accession>
<evidence type="ECO:0000313" key="2">
    <source>
        <dbReference type="EMBL" id="EFI26634.1"/>
    </source>
</evidence>
<evidence type="ECO:0000256" key="1">
    <source>
        <dbReference type="SAM" id="Phobius"/>
    </source>
</evidence>
<dbReference type="Proteomes" id="UP000001861">
    <property type="component" value="Unassembled WGS sequence"/>
</dbReference>
<proteinExistence type="predicted"/>
<keyword evidence="3" id="KW-1185">Reference proteome</keyword>
<dbReference type="AlphaFoldDB" id="D6RQM1"/>
<feature type="transmembrane region" description="Helical" evidence="1">
    <location>
        <begin position="33"/>
        <end position="56"/>
    </location>
</feature>
<dbReference type="GeneID" id="9378657"/>
<dbReference type="KEGG" id="cci:CC1G_15406"/>
<dbReference type="InParanoid" id="D6RQM1"/>
<dbReference type="VEuPathDB" id="FungiDB:CC1G_15406"/>